<evidence type="ECO:0000256" key="1">
    <source>
        <dbReference type="SAM" id="MobiDB-lite"/>
    </source>
</evidence>
<feature type="region of interest" description="Disordered" evidence="1">
    <location>
        <begin position="228"/>
        <end position="253"/>
    </location>
</feature>
<evidence type="ECO:0000313" key="3">
    <source>
        <dbReference type="Proteomes" id="UP001199106"/>
    </source>
</evidence>
<feature type="region of interest" description="Disordered" evidence="1">
    <location>
        <begin position="1"/>
        <end position="72"/>
    </location>
</feature>
<keyword evidence="3" id="KW-1185">Reference proteome</keyword>
<protein>
    <recommendedName>
        <fullName evidence="4">Autophagy protein</fullName>
    </recommendedName>
</protein>
<feature type="compositionally biased region" description="Low complexity" evidence="1">
    <location>
        <begin position="48"/>
        <end position="60"/>
    </location>
</feature>
<evidence type="ECO:0008006" key="4">
    <source>
        <dbReference type="Google" id="ProtNLM"/>
    </source>
</evidence>
<name>A0AAD4FE78_9PLEO</name>
<reference evidence="2" key="1">
    <citation type="submission" date="2021-07" db="EMBL/GenBank/DDBJ databases">
        <title>Genome Resource of American Ginseng Black Spot Pathogen Alternaria panax.</title>
        <authorList>
            <person name="Qiu C."/>
            <person name="Wang W."/>
            <person name="Liu Z."/>
        </authorList>
    </citation>
    <scope>NUCLEOTIDE SEQUENCE</scope>
    <source>
        <strain evidence="2">BNCC115425</strain>
    </source>
</reference>
<accession>A0AAD4FE78</accession>
<dbReference type="Proteomes" id="UP001199106">
    <property type="component" value="Unassembled WGS sequence"/>
</dbReference>
<feature type="compositionally biased region" description="Pro residues" evidence="1">
    <location>
        <begin position="32"/>
        <end position="42"/>
    </location>
</feature>
<dbReference type="EMBL" id="JAANER010000007">
    <property type="protein sequence ID" value="KAG9187775.1"/>
    <property type="molecule type" value="Genomic_DNA"/>
</dbReference>
<sequence length="335" mass="38399">MGWLWGSGDSPNGQDQLDPSLRDFLKKEAPTHPKPSLPPAPQEKPAESQTPTQSLSQTQTGPEKPFVPPQSQFQDGRYADLWKNYTPQNVIDDRGKSEQDRLRDLVDAYNDRKASIGRVAMENCALEYMEQFECFRHPKSWWSAGTMCIAESRKFNRCYDVQSKFLKALGYMTMDERSPEEDERIQMHADKLYQRMLQQEEEMEKAKAEGRPVPKFESLLSKRNVVDAVGGTSSTPRKAVPASEIGRPSTTMDDTEVWSQIKPEVRKEYEKKLQSLTPEEREIERMAIVGEIRAQTGVSKQLEQTFIEERVARMKRREAGQATFGDTIKTLWGWG</sequence>
<organism evidence="2 3">
    <name type="scientific">Alternaria panax</name>
    <dbReference type="NCBI Taxonomy" id="48097"/>
    <lineage>
        <taxon>Eukaryota</taxon>
        <taxon>Fungi</taxon>
        <taxon>Dikarya</taxon>
        <taxon>Ascomycota</taxon>
        <taxon>Pezizomycotina</taxon>
        <taxon>Dothideomycetes</taxon>
        <taxon>Pleosporomycetidae</taxon>
        <taxon>Pleosporales</taxon>
        <taxon>Pleosporineae</taxon>
        <taxon>Pleosporaceae</taxon>
        <taxon>Alternaria</taxon>
        <taxon>Alternaria sect. Panax</taxon>
    </lineage>
</organism>
<gene>
    <name evidence="2" type="ORF">G6011_05646</name>
</gene>
<feature type="compositionally biased region" description="Basic and acidic residues" evidence="1">
    <location>
        <begin position="20"/>
        <end position="31"/>
    </location>
</feature>
<dbReference type="AlphaFoldDB" id="A0AAD4FE78"/>
<comment type="caution">
    <text evidence="2">The sequence shown here is derived from an EMBL/GenBank/DDBJ whole genome shotgun (WGS) entry which is preliminary data.</text>
</comment>
<proteinExistence type="predicted"/>
<evidence type="ECO:0000313" key="2">
    <source>
        <dbReference type="EMBL" id="KAG9187775.1"/>
    </source>
</evidence>